<keyword evidence="5" id="KW-1185">Reference proteome</keyword>
<dbReference type="Gene3D" id="3.40.630.30">
    <property type="match status" value="1"/>
</dbReference>
<sequence>MDSRIIQGRLEDVDVISQLFNEYRQFYGQIDDLPLARSFIAERLSDNSSIIFLAIDSHGLGLGFVQLYPGFSSISTKPVLNLNDLFVTKHARCVGLGVKLMKQVIQYARDHGMGKLVLETQETNQPARSLYTSLGFEVDNDFLTYSLDIKR</sequence>
<dbReference type="EMBL" id="JAHZST010000005">
    <property type="protein sequence ID" value="MBW8183767.1"/>
    <property type="molecule type" value="Genomic_DNA"/>
</dbReference>
<dbReference type="PANTHER" id="PTHR43877:SF2">
    <property type="entry name" value="AMINOALKYLPHOSPHONATE N-ACETYLTRANSFERASE-RELATED"/>
    <property type="match status" value="1"/>
</dbReference>
<evidence type="ECO:0000259" key="3">
    <source>
        <dbReference type="PROSITE" id="PS51186"/>
    </source>
</evidence>
<comment type="caution">
    <text evidence="4">The sequence shown here is derived from an EMBL/GenBank/DDBJ whole genome shotgun (WGS) entry which is preliminary data.</text>
</comment>
<evidence type="ECO:0000256" key="1">
    <source>
        <dbReference type="ARBA" id="ARBA00022679"/>
    </source>
</evidence>
<keyword evidence="2" id="KW-0012">Acyltransferase</keyword>
<accession>A0ABS7E2A0</accession>
<evidence type="ECO:0000313" key="4">
    <source>
        <dbReference type="EMBL" id="MBW8183767.1"/>
    </source>
</evidence>
<feature type="domain" description="N-acetyltransferase" evidence="3">
    <location>
        <begin position="3"/>
        <end position="151"/>
    </location>
</feature>
<keyword evidence="1" id="KW-0808">Transferase</keyword>
<evidence type="ECO:0000256" key="2">
    <source>
        <dbReference type="ARBA" id="ARBA00023315"/>
    </source>
</evidence>
<dbReference type="PROSITE" id="PS51186">
    <property type="entry name" value="GNAT"/>
    <property type="match status" value="1"/>
</dbReference>
<protein>
    <submittedName>
        <fullName evidence="4">GNAT family N-acetyltransferase</fullName>
    </submittedName>
</protein>
<dbReference type="InterPro" id="IPR000182">
    <property type="entry name" value="GNAT_dom"/>
</dbReference>
<evidence type="ECO:0000313" key="5">
    <source>
        <dbReference type="Proteomes" id="UP001195963"/>
    </source>
</evidence>
<name>A0ABS7E2A0_9GAMM</name>
<dbReference type="PANTHER" id="PTHR43877">
    <property type="entry name" value="AMINOALKYLPHOSPHONATE N-ACETYLTRANSFERASE-RELATED-RELATED"/>
    <property type="match status" value="1"/>
</dbReference>
<dbReference type="Proteomes" id="UP001195963">
    <property type="component" value="Unassembled WGS sequence"/>
</dbReference>
<reference evidence="4 5" key="1">
    <citation type="submission" date="2021-07" db="EMBL/GenBank/DDBJ databases">
        <title>Shewanella sp. nov, isolated from SCS.</title>
        <authorList>
            <person name="Cao W.R."/>
        </authorList>
    </citation>
    <scope>NUCLEOTIDE SEQUENCE [LARGE SCALE GENOMIC DNA]</scope>
    <source>
        <strain evidence="4 5">NR704-98</strain>
    </source>
</reference>
<dbReference type="InterPro" id="IPR016181">
    <property type="entry name" value="Acyl_CoA_acyltransferase"/>
</dbReference>
<organism evidence="4 5">
    <name type="scientific">Shewanella nanhaiensis</name>
    <dbReference type="NCBI Taxonomy" id="2864872"/>
    <lineage>
        <taxon>Bacteria</taxon>
        <taxon>Pseudomonadati</taxon>
        <taxon>Pseudomonadota</taxon>
        <taxon>Gammaproteobacteria</taxon>
        <taxon>Alteromonadales</taxon>
        <taxon>Shewanellaceae</taxon>
        <taxon>Shewanella</taxon>
    </lineage>
</organism>
<dbReference type="SUPFAM" id="SSF55729">
    <property type="entry name" value="Acyl-CoA N-acyltransferases (Nat)"/>
    <property type="match status" value="1"/>
</dbReference>
<dbReference type="RefSeq" id="WP_220109350.1">
    <property type="nucleotide sequence ID" value="NZ_JAHZST010000005.1"/>
</dbReference>
<gene>
    <name evidence="4" type="ORF">K0625_08795</name>
</gene>
<dbReference type="CDD" id="cd04301">
    <property type="entry name" value="NAT_SF"/>
    <property type="match status" value="1"/>
</dbReference>
<dbReference type="InterPro" id="IPR050832">
    <property type="entry name" value="Bact_Acetyltransf"/>
</dbReference>
<dbReference type="Pfam" id="PF00583">
    <property type="entry name" value="Acetyltransf_1"/>
    <property type="match status" value="1"/>
</dbReference>
<proteinExistence type="predicted"/>